<proteinExistence type="predicted"/>
<name>A0A4S8PA21_9ACTN</name>
<dbReference type="OrthoDB" id="5189922at2"/>
<dbReference type="Proteomes" id="UP000305792">
    <property type="component" value="Unassembled WGS sequence"/>
</dbReference>
<reference evidence="1 2" key="1">
    <citation type="journal article" date="2018" name="Int. J. Syst. Evol. Microbiol.">
        <title>Glycomyces paridis sp. nov., isolated from the medicinal plant Paris polyphylla.</title>
        <authorList>
            <person name="Fang X.M."/>
            <person name="Bai J.L."/>
            <person name="Su J."/>
            <person name="Zhao L.L."/>
            <person name="Liu H.Y."/>
            <person name="Ma B.P."/>
            <person name="Zhang Y.Q."/>
            <person name="Yu L.Y."/>
        </authorList>
    </citation>
    <scope>NUCLEOTIDE SEQUENCE [LARGE SCALE GENOMIC DNA]</scope>
    <source>
        <strain evidence="1 2">CPCC 204357</strain>
    </source>
</reference>
<organism evidence="1 2">
    <name type="scientific">Glycomyces paridis</name>
    <dbReference type="NCBI Taxonomy" id="2126555"/>
    <lineage>
        <taxon>Bacteria</taxon>
        <taxon>Bacillati</taxon>
        <taxon>Actinomycetota</taxon>
        <taxon>Actinomycetes</taxon>
        <taxon>Glycomycetales</taxon>
        <taxon>Glycomycetaceae</taxon>
        <taxon>Glycomyces</taxon>
    </lineage>
</organism>
<gene>
    <name evidence="1" type="ORF">E9998_17790</name>
</gene>
<keyword evidence="2" id="KW-1185">Reference proteome</keyword>
<evidence type="ECO:0000313" key="2">
    <source>
        <dbReference type="Proteomes" id="UP000305792"/>
    </source>
</evidence>
<dbReference type="AlphaFoldDB" id="A0A4S8PA21"/>
<protein>
    <submittedName>
        <fullName evidence="1">Uncharacterized protein</fullName>
    </submittedName>
</protein>
<dbReference type="RefSeq" id="WP_136531044.1">
    <property type="nucleotide sequence ID" value="NZ_STGX01000014.1"/>
</dbReference>
<evidence type="ECO:0000313" key="1">
    <source>
        <dbReference type="EMBL" id="THV26415.1"/>
    </source>
</evidence>
<comment type="caution">
    <text evidence="1">The sequence shown here is derived from an EMBL/GenBank/DDBJ whole genome shotgun (WGS) entry which is preliminary data.</text>
</comment>
<sequence length="111" mass="12470">MSTAAEARRNPPPEVERGRFTDGVDWFSVCAAPAECAPESFRVYQQQSGGDLVLIVSGINSENLRASWGEAWRSQSPEWHEWMQVKGFTVFYTGKAELPDRYIGRARVCEG</sequence>
<dbReference type="EMBL" id="STGX01000014">
    <property type="protein sequence ID" value="THV26415.1"/>
    <property type="molecule type" value="Genomic_DNA"/>
</dbReference>
<accession>A0A4S8PA21</accession>